<dbReference type="InterPro" id="IPR036267">
    <property type="entry name" value="RuvA_C_sf"/>
</dbReference>
<comment type="caution">
    <text evidence="6">Lacks conserved residue(s) required for the propagation of feature annotation.</text>
</comment>
<dbReference type="InterPro" id="IPR012340">
    <property type="entry name" value="NA-bd_OB-fold"/>
</dbReference>
<name>A0A401FMZ9_9LACO</name>
<dbReference type="Pfam" id="PF14520">
    <property type="entry name" value="HHH_5"/>
    <property type="match status" value="1"/>
</dbReference>
<keyword evidence="5 6" id="KW-0234">DNA repair</keyword>
<keyword evidence="8" id="KW-0067">ATP-binding</keyword>
<dbReference type="RefSeq" id="WP_125008594.1">
    <property type="nucleotide sequence ID" value="NZ_BEXA01000004.1"/>
</dbReference>
<proteinExistence type="inferred from homology"/>
<comment type="subcellular location">
    <subcellularLocation>
        <location evidence="6">Cytoplasm</location>
    </subcellularLocation>
</comment>
<evidence type="ECO:0000256" key="3">
    <source>
        <dbReference type="ARBA" id="ARBA00023125"/>
    </source>
</evidence>
<dbReference type="CDD" id="cd14332">
    <property type="entry name" value="UBA_RuvA_C"/>
    <property type="match status" value="1"/>
</dbReference>
<dbReference type="Pfam" id="PF01330">
    <property type="entry name" value="RuvA_N"/>
    <property type="match status" value="1"/>
</dbReference>
<dbReference type="GO" id="GO:0006281">
    <property type="term" value="P:DNA repair"/>
    <property type="evidence" value="ECO:0007669"/>
    <property type="project" value="UniProtKB-UniRule"/>
</dbReference>
<dbReference type="Gene3D" id="1.10.150.20">
    <property type="entry name" value="5' to 3' exonuclease, C-terminal subdomain"/>
    <property type="match status" value="1"/>
</dbReference>
<evidence type="ECO:0000256" key="6">
    <source>
        <dbReference type="HAMAP-Rule" id="MF_00031"/>
    </source>
</evidence>
<dbReference type="GO" id="GO:0005737">
    <property type="term" value="C:cytoplasm"/>
    <property type="evidence" value="ECO:0007669"/>
    <property type="project" value="UniProtKB-SubCell"/>
</dbReference>
<dbReference type="GO" id="GO:0000400">
    <property type="term" value="F:four-way junction DNA binding"/>
    <property type="evidence" value="ECO:0007669"/>
    <property type="project" value="UniProtKB-UniRule"/>
</dbReference>
<dbReference type="HAMAP" id="MF_00031">
    <property type="entry name" value="DNA_HJ_migration_RuvA"/>
    <property type="match status" value="1"/>
</dbReference>
<dbReference type="SMART" id="SM00278">
    <property type="entry name" value="HhH1"/>
    <property type="match status" value="2"/>
</dbReference>
<comment type="function">
    <text evidence="6">The RuvA-RuvB-RuvC complex processes Holliday junction (HJ) DNA during genetic recombination and DNA repair, while the RuvA-RuvB complex plays an important role in the rescue of blocked DNA replication forks via replication fork reversal (RFR). RuvA specifically binds to HJ cruciform DNA, conferring on it an open structure. The RuvB hexamer acts as an ATP-dependent pump, pulling dsDNA into and through the RuvAB complex. HJ branch migration allows RuvC to scan DNA until it finds its consensus sequence, where it cleaves and resolves the cruciform DNA.</text>
</comment>
<dbReference type="OrthoDB" id="5293449at2"/>
<dbReference type="GO" id="GO:0048476">
    <property type="term" value="C:Holliday junction resolvase complex"/>
    <property type="evidence" value="ECO:0007669"/>
    <property type="project" value="UniProtKB-UniRule"/>
</dbReference>
<dbReference type="GO" id="GO:0009379">
    <property type="term" value="C:Holliday junction helicase complex"/>
    <property type="evidence" value="ECO:0007669"/>
    <property type="project" value="InterPro"/>
</dbReference>
<keyword evidence="8" id="KW-0378">Hydrolase</keyword>
<evidence type="ECO:0000256" key="5">
    <source>
        <dbReference type="ARBA" id="ARBA00023204"/>
    </source>
</evidence>
<evidence type="ECO:0000256" key="4">
    <source>
        <dbReference type="ARBA" id="ARBA00023172"/>
    </source>
</evidence>
<dbReference type="NCBIfam" id="TIGR00084">
    <property type="entry name" value="ruvA"/>
    <property type="match status" value="1"/>
</dbReference>
<evidence type="ECO:0000256" key="2">
    <source>
        <dbReference type="ARBA" id="ARBA00022763"/>
    </source>
</evidence>
<keyword evidence="3 6" id="KW-0238">DNA-binding</keyword>
<dbReference type="InterPro" id="IPR003583">
    <property type="entry name" value="Hlx-hairpin-Hlx_DNA-bd_motif"/>
</dbReference>
<keyword evidence="9" id="KW-1185">Reference proteome</keyword>
<evidence type="ECO:0000259" key="7">
    <source>
        <dbReference type="SMART" id="SM00278"/>
    </source>
</evidence>
<dbReference type="InterPro" id="IPR010994">
    <property type="entry name" value="RuvA_2-like"/>
</dbReference>
<gene>
    <name evidence="6" type="primary">ruvA</name>
    <name evidence="8" type="ORF">NBRC111893_1890</name>
</gene>
<evidence type="ECO:0000256" key="1">
    <source>
        <dbReference type="ARBA" id="ARBA00022490"/>
    </source>
</evidence>
<dbReference type="InterPro" id="IPR013849">
    <property type="entry name" value="DNA_helicase_Holl-junc_RuvA_I"/>
</dbReference>
<comment type="subunit">
    <text evidence="6">Homotetramer. Forms an RuvA(8)-RuvB(12)-Holliday junction (HJ) complex. HJ DNA is sandwiched between 2 RuvA tetramers; dsDNA enters through RuvA and exits via RuvB. An RuvB hexamer assembles on each DNA strand where it exits the tetramer. Each RuvB hexamer is contacted by two RuvA subunits (via domain III) on 2 adjacent RuvB subunits; this complex drives branch migration. In the full resolvosome a probable DNA-RuvA(4)-RuvB(12)-RuvC(2) complex forms which resolves the HJ.</text>
</comment>
<evidence type="ECO:0000313" key="8">
    <source>
        <dbReference type="EMBL" id="GAY73744.1"/>
    </source>
</evidence>
<dbReference type="EMBL" id="BEXA01000004">
    <property type="protein sequence ID" value="GAY73744.1"/>
    <property type="molecule type" value="Genomic_DNA"/>
</dbReference>
<keyword evidence="4 6" id="KW-0233">DNA recombination</keyword>
<keyword evidence="8" id="KW-0547">Nucleotide-binding</keyword>
<comment type="domain">
    <text evidence="6">Has three domains with a flexible linker between the domains II and III and assumes an 'L' shape. Domain III is highly mobile and contacts RuvB.</text>
</comment>
<accession>A0A401FMZ9</accession>
<dbReference type="SUPFAM" id="SSF50249">
    <property type="entry name" value="Nucleic acid-binding proteins"/>
    <property type="match status" value="1"/>
</dbReference>
<keyword evidence="2 6" id="KW-0227">DNA damage</keyword>
<comment type="similarity">
    <text evidence="6">Belongs to the RuvA family.</text>
</comment>
<feature type="domain" description="Helix-hairpin-helix DNA-binding motif class 1" evidence="7">
    <location>
        <begin position="71"/>
        <end position="90"/>
    </location>
</feature>
<sequence length="201" mass="21587">MFEFIQGTIVDVAPDHIVVQTGGVGYYIYTADPYHFEVGTENVRVYVYQSVSENALLLFGFFDAKDKQLFLKLIAVSGIGPKSALAILAGNDRTGLISAVNEGNAKFLTKFPGVGKKTAQQIILDLQGKLGGIEASLFDAPVEETGTNDGIQNAELRDAVLALSALGYSTKQINGIESKMATEEGLSTDEYLSLGLKLLMK</sequence>
<protein>
    <recommendedName>
        <fullName evidence="6">Holliday junction branch migration complex subunit RuvA</fullName>
    </recommendedName>
</protein>
<keyword evidence="8" id="KW-0347">Helicase</keyword>
<dbReference type="Gene3D" id="2.40.50.140">
    <property type="entry name" value="Nucleic acid-binding proteins"/>
    <property type="match status" value="1"/>
</dbReference>
<dbReference type="GO" id="GO:0006310">
    <property type="term" value="P:DNA recombination"/>
    <property type="evidence" value="ECO:0007669"/>
    <property type="project" value="UniProtKB-UniRule"/>
</dbReference>
<dbReference type="InterPro" id="IPR000085">
    <property type="entry name" value="RuvA"/>
</dbReference>
<dbReference type="Proteomes" id="UP000286974">
    <property type="component" value="Unassembled WGS sequence"/>
</dbReference>
<feature type="domain" description="Helix-hairpin-helix DNA-binding motif class 1" evidence="7">
    <location>
        <begin position="106"/>
        <end position="125"/>
    </location>
</feature>
<dbReference type="GO" id="GO:0005524">
    <property type="term" value="F:ATP binding"/>
    <property type="evidence" value="ECO:0007669"/>
    <property type="project" value="InterPro"/>
</dbReference>
<dbReference type="STRING" id="1138822.PL11_009865"/>
<dbReference type="InterPro" id="IPR011114">
    <property type="entry name" value="RuvA_C"/>
</dbReference>
<dbReference type="SUPFAM" id="SSF46929">
    <property type="entry name" value="DNA helicase RuvA subunit, C-terminal domain"/>
    <property type="match status" value="1"/>
</dbReference>
<reference evidence="8 9" key="1">
    <citation type="submission" date="2017-11" db="EMBL/GenBank/DDBJ databases">
        <title>Draft Genome Sequence of Lactobacillus curieae NBRC 111893 isolated from Koso, a Japanese sugar-Vegetable Fermented Beverage.</title>
        <authorList>
            <person name="Chiou T.Y."/>
            <person name="Oshima K."/>
            <person name="Suda W."/>
            <person name="Hattori M."/>
            <person name="Takahashi T."/>
        </authorList>
    </citation>
    <scope>NUCLEOTIDE SEQUENCE [LARGE SCALE GENOMIC DNA]</scope>
    <source>
        <strain evidence="8 9">NBRC111893</strain>
    </source>
</reference>
<keyword evidence="1 6" id="KW-0963">Cytoplasm</keyword>
<dbReference type="GO" id="GO:0009378">
    <property type="term" value="F:four-way junction helicase activity"/>
    <property type="evidence" value="ECO:0007669"/>
    <property type="project" value="InterPro"/>
</dbReference>
<comment type="caution">
    <text evidence="8">The sequence shown here is derived from an EMBL/GenBank/DDBJ whole genome shotgun (WGS) entry which is preliminary data.</text>
</comment>
<evidence type="ECO:0000313" key="9">
    <source>
        <dbReference type="Proteomes" id="UP000286974"/>
    </source>
</evidence>
<dbReference type="Pfam" id="PF07499">
    <property type="entry name" value="RuvA_C"/>
    <property type="match status" value="1"/>
</dbReference>
<dbReference type="AlphaFoldDB" id="A0A401FMZ9"/>
<dbReference type="SUPFAM" id="SSF47781">
    <property type="entry name" value="RuvA domain 2-like"/>
    <property type="match status" value="1"/>
</dbReference>
<feature type="region of interest" description="Domain III" evidence="6">
    <location>
        <begin position="151"/>
        <end position="201"/>
    </location>
</feature>
<organism evidence="8 9">
    <name type="scientific">Lentilactobacillus kosonis</name>
    <dbReference type="NCBI Taxonomy" id="2810561"/>
    <lineage>
        <taxon>Bacteria</taxon>
        <taxon>Bacillati</taxon>
        <taxon>Bacillota</taxon>
        <taxon>Bacilli</taxon>
        <taxon>Lactobacillales</taxon>
        <taxon>Lactobacillaceae</taxon>
        <taxon>Lentilactobacillus</taxon>
    </lineage>
</organism>